<dbReference type="Gene3D" id="3.40.50.620">
    <property type="entry name" value="HUPs"/>
    <property type="match status" value="1"/>
</dbReference>
<evidence type="ECO:0000256" key="8">
    <source>
        <dbReference type="ARBA" id="ARBA00023146"/>
    </source>
</evidence>
<evidence type="ECO:0000256" key="4">
    <source>
        <dbReference type="ARBA" id="ARBA00022598"/>
    </source>
</evidence>
<dbReference type="InterPro" id="IPR000924">
    <property type="entry name" value="Glu/Gln-tRNA-synth"/>
</dbReference>
<dbReference type="OrthoDB" id="428822at2759"/>
<dbReference type="Proteomes" id="UP000041254">
    <property type="component" value="Unassembled WGS sequence"/>
</dbReference>
<protein>
    <recommendedName>
        <fullName evidence="3">glutamate--tRNA ligase</fullName>
        <ecNumber evidence="3">6.1.1.17</ecNumber>
    </recommendedName>
    <alternativeName>
        <fullName evidence="9">Glutamyl-tRNA synthetase</fullName>
    </alternativeName>
</protein>
<feature type="compositionally biased region" description="Low complexity" evidence="11">
    <location>
        <begin position="27"/>
        <end position="45"/>
    </location>
</feature>
<gene>
    <name evidence="15" type="ORF">Vbra_21912</name>
</gene>
<evidence type="ECO:0000256" key="3">
    <source>
        <dbReference type="ARBA" id="ARBA00012835"/>
    </source>
</evidence>
<keyword evidence="16" id="KW-1185">Reference proteome</keyword>
<evidence type="ECO:0000259" key="14">
    <source>
        <dbReference type="Pfam" id="PF19269"/>
    </source>
</evidence>
<dbReference type="InterPro" id="IPR033910">
    <property type="entry name" value="GluRS_core"/>
</dbReference>
<comment type="similarity">
    <text evidence="2">Belongs to the class-I aminoacyl-tRNA synthetase family. Glutamate--tRNA ligase type 1 subfamily.</text>
</comment>
<dbReference type="InterPro" id="IPR008925">
    <property type="entry name" value="aa_tRNA-synth_I_cd-bd_sf"/>
</dbReference>
<evidence type="ECO:0000256" key="1">
    <source>
        <dbReference type="ARBA" id="ARBA00004173"/>
    </source>
</evidence>
<dbReference type="InterPro" id="IPR020751">
    <property type="entry name" value="aa-tRNA-synth_I_codon-bd_sub2"/>
</dbReference>
<comment type="subcellular location">
    <subcellularLocation>
        <location evidence="1">Mitochondrion</location>
    </subcellularLocation>
</comment>
<evidence type="ECO:0000259" key="13">
    <source>
        <dbReference type="Pfam" id="PF00749"/>
    </source>
</evidence>
<dbReference type="SUPFAM" id="SSF52374">
    <property type="entry name" value="Nucleotidylyl transferase"/>
    <property type="match status" value="1"/>
</dbReference>
<feature type="domain" description="Glutamyl/glutaminyl-tRNA synthetase class Ib catalytic" evidence="13">
    <location>
        <begin position="124"/>
        <end position="443"/>
    </location>
</feature>
<dbReference type="OMA" id="PHWRFKL"/>
<dbReference type="Gene3D" id="1.10.10.350">
    <property type="match status" value="1"/>
</dbReference>
<dbReference type="EC" id="6.1.1.17" evidence="3"/>
<evidence type="ECO:0000313" key="15">
    <source>
        <dbReference type="EMBL" id="CEM22119.1"/>
    </source>
</evidence>
<evidence type="ECO:0000256" key="9">
    <source>
        <dbReference type="ARBA" id="ARBA00030865"/>
    </source>
</evidence>
<keyword evidence="12" id="KW-0812">Transmembrane</keyword>
<evidence type="ECO:0000256" key="6">
    <source>
        <dbReference type="ARBA" id="ARBA00022840"/>
    </source>
</evidence>
<reference evidence="15 16" key="1">
    <citation type="submission" date="2014-11" db="EMBL/GenBank/DDBJ databases">
        <authorList>
            <person name="Zhu J."/>
            <person name="Qi W."/>
            <person name="Song R."/>
        </authorList>
    </citation>
    <scope>NUCLEOTIDE SEQUENCE [LARGE SCALE GENOMIC DNA]</scope>
</reference>
<dbReference type="InterPro" id="IPR001412">
    <property type="entry name" value="aa-tRNA-synth_I_CS"/>
</dbReference>
<evidence type="ECO:0000256" key="2">
    <source>
        <dbReference type="ARBA" id="ARBA00007894"/>
    </source>
</evidence>
<dbReference type="PANTHER" id="PTHR43311">
    <property type="entry name" value="GLUTAMATE--TRNA LIGASE"/>
    <property type="match status" value="1"/>
</dbReference>
<organism evidence="15 16">
    <name type="scientific">Vitrella brassicaformis (strain CCMP3155)</name>
    <dbReference type="NCBI Taxonomy" id="1169540"/>
    <lineage>
        <taxon>Eukaryota</taxon>
        <taxon>Sar</taxon>
        <taxon>Alveolata</taxon>
        <taxon>Colpodellida</taxon>
        <taxon>Vitrellaceae</taxon>
        <taxon>Vitrella</taxon>
    </lineage>
</organism>
<evidence type="ECO:0000256" key="11">
    <source>
        <dbReference type="SAM" id="MobiDB-lite"/>
    </source>
</evidence>
<dbReference type="Pfam" id="PF19269">
    <property type="entry name" value="Anticodon_2"/>
    <property type="match status" value="1"/>
</dbReference>
<dbReference type="NCBIfam" id="TIGR00464">
    <property type="entry name" value="gltX_bact"/>
    <property type="match status" value="1"/>
</dbReference>
<keyword evidence="5 10" id="KW-0547">Nucleotide-binding</keyword>
<dbReference type="PhylomeDB" id="A0A0G4G314"/>
<dbReference type="SUPFAM" id="SSF48163">
    <property type="entry name" value="An anticodon-binding domain of class I aminoacyl-tRNA synthetases"/>
    <property type="match status" value="1"/>
</dbReference>
<keyword evidence="8 10" id="KW-0030">Aminoacyl-tRNA synthetase</keyword>
<dbReference type="InterPro" id="IPR014729">
    <property type="entry name" value="Rossmann-like_a/b/a_fold"/>
</dbReference>
<keyword evidence="12" id="KW-0472">Membrane</keyword>
<dbReference type="CDD" id="cd00808">
    <property type="entry name" value="GluRS_core"/>
    <property type="match status" value="1"/>
</dbReference>
<dbReference type="InterPro" id="IPR049940">
    <property type="entry name" value="GluQ/Sye"/>
</dbReference>
<dbReference type="PROSITE" id="PS00178">
    <property type="entry name" value="AA_TRNA_LIGASE_I"/>
    <property type="match status" value="1"/>
</dbReference>
<evidence type="ECO:0000256" key="7">
    <source>
        <dbReference type="ARBA" id="ARBA00022917"/>
    </source>
</evidence>
<dbReference type="GO" id="GO:0004818">
    <property type="term" value="F:glutamate-tRNA ligase activity"/>
    <property type="evidence" value="ECO:0007669"/>
    <property type="project" value="UniProtKB-EC"/>
</dbReference>
<evidence type="ECO:0000256" key="5">
    <source>
        <dbReference type="ARBA" id="ARBA00022741"/>
    </source>
</evidence>
<dbReference type="PRINTS" id="PR00987">
    <property type="entry name" value="TRNASYNTHGLU"/>
</dbReference>
<accession>A0A0G4G314</accession>
<dbReference type="VEuPathDB" id="CryptoDB:Vbra_21912"/>
<dbReference type="FunFam" id="3.40.50.620:FF:000045">
    <property type="entry name" value="Glutamate--tRNA ligase, mitochondrial"/>
    <property type="match status" value="1"/>
</dbReference>
<dbReference type="InParanoid" id="A0A0G4G314"/>
<evidence type="ECO:0000256" key="12">
    <source>
        <dbReference type="SAM" id="Phobius"/>
    </source>
</evidence>
<dbReference type="GO" id="GO:0005524">
    <property type="term" value="F:ATP binding"/>
    <property type="evidence" value="ECO:0007669"/>
    <property type="project" value="UniProtKB-KW"/>
</dbReference>
<dbReference type="InterPro" id="IPR020058">
    <property type="entry name" value="Glu/Gln-tRNA-synth_Ib_cat-dom"/>
</dbReference>
<keyword evidence="6 10" id="KW-0067">ATP-binding</keyword>
<dbReference type="InterPro" id="IPR004527">
    <property type="entry name" value="Glu-tRNA-ligase_bac/mito"/>
</dbReference>
<dbReference type="STRING" id="1169540.A0A0G4G314"/>
<feature type="region of interest" description="Disordered" evidence="11">
    <location>
        <begin position="1"/>
        <end position="54"/>
    </location>
</feature>
<feature type="transmembrane region" description="Helical" evidence="12">
    <location>
        <begin position="60"/>
        <end position="82"/>
    </location>
</feature>
<keyword evidence="7 10" id="KW-0648">Protein biosynthesis</keyword>
<dbReference type="InterPro" id="IPR045462">
    <property type="entry name" value="aa-tRNA-synth_I_cd-bd"/>
</dbReference>
<feature type="compositionally biased region" description="Polar residues" evidence="11">
    <location>
        <begin position="10"/>
        <end position="21"/>
    </location>
</feature>
<dbReference type="PANTHER" id="PTHR43311:SF2">
    <property type="entry name" value="GLUTAMATE--TRNA LIGASE, MITOCHONDRIAL-RELATED"/>
    <property type="match status" value="1"/>
</dbReference>
<evidence type="ECO:0000313" key="16">
    <source>
        <dbReference type="Proteomes" id="UP000041254"/>
    </source>
</evidence>
<proteinExistence type="inferred from homology"/>
<evidence type="ECO:0000256" key="10">
    <source>
        <dbReference type="RuleBase" id="RU363037"/>
    </source>
</evidence>
<dbReference type="GO" id="GO:0005739">
    <property type="term" value="C:mitochondrion"/>
    <property type="evidence" value="ECO:0007669"/>
    <property type="project" value="UniProtKB-SubCell"/>
</dbReference>
<dbReference type="AlphaFoldDB" id="A0A0G4G314"/>
<dbReference type="Pfam" id="PF00749">
    <property type="entry name" value="tRNA-synt_1c"/>
    <property type="match status" value="1"/>
</dbReference>
<dbReference type="GO" id="GO:0008270">
    <property type="term" value="F:zinc ion binding"/>
    <property type="evidence" value="ECO:0007669"/>
    <property type="project" value="InterPro"/>
</dbReference>
<dbReference type="FunCoup" id="A0A0G4G314">
    <property type="interactions" value="243"/>
</dbReference>
<dbReference type="EMBL" id="CDMY01000551">
    <property type="protein sequence ID" value="CEM22119.1"/>
    <property type="molecule type" value="Genomic_DNA"/>
</dbReference>
<dbReference type="HAMAP" id="MF_00022">
    <property type="entry name" value="Glu_tRNA_synth_type1"/>
    <property type="match status" value="1"/>
</dbReference>
<name>A0A0G4G314_VITBC</name>
<dbReference type="GO" id="GO:0006424">
    <property type="term" value="P:glutamyl-tRNA aminoacylation"/>
    <property type="evidence" value="ECO:0007669"/>
    <property type="project" value="InterPro"/>
</dbReference>
<dbReference type="GO" id="GO:0000049">
    <property type="term" value="F:tRNA binding"/>
    <property type="evidence" value="ECO:0007669"/>
    <property type="project" value="InterPro"/>
</dbReference>
<keyword evidence="4 10" id="KW-0436">Ligase</keyword>
<feature type="domain" description="Aminoacyl-tRNA synthetase class I anticodon-binding" evidence="14">
    <location>
        <begin position="557"/>
        <end position="599"/>
    </location>
</feature>
<sequence length="643" mass="70282">MAEEDKQPEEQSTAQPMLSSRHNQHIPTSATAASRPSSSAGPPTSCADHHRRRQQHHTSWPAAVSVAVVICFFADAVSAFHLSSHRCFGRRQRGQRSQRCGVQSLRASGSDAIVTKKTPVDGPVRVRFAPSPTGSLHVGGARTALYNYLLAKQTKGKFVIRVEDTDTARSTRESENGIMEDLRWLGLEANEGPGTESKYGPYRQSERTHIYKDMADRLVQAGLAYPCFCTDQELEAMRQRAEEEGRPPHYDGTWRDADPDEIAKMKEQGVPYTIRFRVPSGKRVTVNDHVRGEVSWDAGSAVGDFIILRSSGMPVYNFCVAVDDALMEITHVIRAEEHLSNTLRQLLILDGLGYPAPEYAHCSLILGTDRSKLSKRHGATSVGQFREQGYLPQALNNYLALLGWNEGTGTEKEIYTMDELVSSFSLDRVGSSGAVFDLQKLNWVNSQHLKAQDPALILEQLGRQLDKAGIGGNEGTGGFRELAVDMVREPLQLAHEAPGLVSALLEHPLDDTISSGEASELLEDGFVDVARAVVEAHDSGALPTGDGRDGAEFESAWKGWVKNVGKSLGRKGKRLFHPIRLALTGRMSGPDVGQQVRLLSLAVKEGVPCVCLDDRIGKLREWLLSTGSTSVESGQEAVAAQSV</sequence>
<keyword evidence="12" id="KW-1133">Transmembrane helix</keyword>